<accession>A0A8E6EX94</accession>
<dbReference type="Proteomes" id="UP000676194">
    <property type="component" value="Chromosome"/>
</dbReference>
<feature type="domain" description="Pyridine nucleotide-disulphide oxidoreductase dimerisation" evidence="15">
    <location>
        <begin position="348"/>
        <end position="456"/>
    </location>
</feature>
<evidence type="ECO:0000256" key="10">
    <source>
        <dbReference type="ARBA" id="ARBA00049187"/>
    </source>
</evidence>
<keyword evidence="4 14" id="KW-0285">Flavoprotein</keyword>
<dbReference type="PANTHER" id="PTHR22912:SF160">
    <property type="entry name" value="DIHYDROLIPOYL DEHYDROGENASE"/>
    <property type="match status" value="1"/>
</dbReference>
<feature type="binding site" evidence="12">
    <location>
        <begin position="146"/>
        <end position="148"/>
    </location>
    <ligand>
        <name>FAD</name>
        <dbReference type="ChEBI" id="CHEBI:57692"/>
    </ligand>
</feature>
<evidence type="ECO:0000313" key="17">
    <source>
        <dbReference type="EMBL" id="QVL34642.1"/>
    </source>
</evidence>
<dbReference type="GO" id="GO:0050660">
    <property type="term" value="F:flavin adenine dinucleotide binding"/>
    <property type="evidence" value="ECO:0007669"/>
    <property type="project" value="InterPro"/>
</dbReference>
<name>A0A8E6EX94_9BACT</name>
<evidence type="ECO:0000256" key="8">
    <source>
        <dbReference type="ARBA" id="ARBA00023157"/>
    </source>
</evidence>
<keyword evidence="18" id="KW-1185">Reference proteome</keyword>
<dbReference type="InterPro" id="IPR050151">
    <property type="entry name" value="Class-I_Pyr_Nuc-Dis_Oxidored"/>
</dbReference>
<dbReference type="InterPro" id="IPR036188">
    <property type="entry name" value="FAD/NAD-bd_sf"/>
</dbReference>
<dbReference type="InterPro" id="IPR012999">
    <property type="entry name" value="Pyr_OxRdtase_I_AS"/>
</dbReference>
<dbReference type="InterPro" id="IPR023753">
    <property type="entry name" value="FAD/NAD-binding_dom"/>
</dbReference>
<comment type="similarity">
    <text evidence="1 14">Belongs to the class-I pyridine nucleotide-disulfide oxidoreductase family.</text>
</comment>
<dbReference type="PRINTS" id="PR00411">
    <property type="entry name" value="PNDRDTASEI"/>
</dbReference>
<dbReference type="PANTHER" id="PTHR22912">
    <property type="entry name" value="DISULFIDE OXIDOREDUCTASE"/>
    <property type="match status" value="1"/>
</dbReference>
<feature type="binding site" evidence="12">
    <location>
        <position position="314"/>
    </location>
    <ligand>
        <name>FAD</name>
        <dbReference type="ChEBI" id="CHEBI:57692"/>
    </ligand>
</feature>
<evidence type="ECO:0000256" key="3">
    <source>
        <dbReference type="ARBA" id="ARBA00016961"/>
    </source>
</evidence>
<evidence type="ECO:0000256" key="14">
    <source>
        <dbReference type="RuleBase" id="RU003692"/>
    </source>
</evidence>
<dbReference type="InterPro" id="IPR004099">
    <property type="entry name" value="Pyr_nucl-diS_OxRdtase_dimer"/>
</dbReference>
<evidence type="ECO:0000313" key="18">
    <source>
        <dbReference type="Proteomes" id="UP000676194"/>
    </source>
</evidence>
<evidence type="ECO:0000256" key="13">
    <source>
        <dbReference type="PIRSR" id="PIRSR000350-4"/>
    </source>
</evidence>
<sequence length="475" mass="49881">MSEINKETQLLVIGGGPGGYPAALAAADHGIRVILVDADPKLGGVCLNRGCIPSKALLHVAKMINETREAEEWGVHFSPAKIDLPKLASFVQQKVIGKLNGGVAALCKGRGVEVINAKAIFEGPNTVRLEGANTGRIKFENAIVATGSVPAMPPAFALGDPRIMDSTGALQLQDIPSKLLIIGGGYIGLEIGTVYAALGSKITVVEFTDGLLPTADRDLVVPLEKRLRASFENIYLNTKVASLQPTPQGIVATLEGKDVPGQMTFDRVLVSVGRRPISQGFGLETAGVAVDKKGFILVDAQRRTNVPNIYAIGDVAGEPGLAHKATAEAKVVVEALLGEPAEFSPKAIPAVVFTDPELAWCGLTERDAQAQNIPYEKTVFPWAASGRAITLARTEGFTKMLFDPESKRVLGIAFVGVGAGEMIAEGVLAVEMGAVARDLADSIHAHPTLSETVMEASELAIGSATHLAKPKKVAK</sequence>
<keyword evidence="5 12" id="KW-0274">FAD</keyword>
<keyword evidence="9 14" id="KW-0676">Redox-active center</keyword>
<comment type="catalytic activity">
    <reaction evidence="10 14">
        <text>N(6)-[(R)-dihydrolipoyl]-L-lysyl-[protein] + NAD(+) = N(6)-[(R)-lipoyl]-L-lysyl-[protein] + NADH + H(+)</text>
        <dbReference type="Rhea" id="RHEA:15045"/>
        <dbReference type="Rhea" id="RHEA-COMP:10474"/>
        <dbReference type="Rhea" id="RHEA-COMP:10475"/>
        <dbReference type="ChEBI" id="CHEBI:15378"/>
        <dbReference type="ChEBI" id="CHEBI:57540"/>
        <dbReference type="ChEBI" id="CHEBI:57945"/>
        <dbReference type="ChEBI" id="CHEBI:83099"/>
        <dbReference type="ChEBI" id="CHEBI:83100"/>
        <dbReference type="EC" id="1.8.1.4"/>
    </reaction>
</comment>
<keyword evidence="12" id="KW-0547">Nucleotide-binding</keyword>
<dbReference type="KEGG" id="tsph:KIH39_12255"/>
<feature type="binding site" evidence="12">
    <location>
        <position position="206"/>
    </location>
    <ligand>
        <name>NAD(+)</name>
        <dbReference type="ChEBI" id="CHEBI:57540"/>
    </ligand>
</feature>
<protein>
    <recommendedName>
        <fullName evidence="3 14">Dihydrolipoyl dehydrogenase</fullName>
        <ecNumber evidence="2 14">1.8.1.4</ecNumber>
    </recommendedName>
</protein>
<dbReference type="Pfam" id="PF07992">
    <property type="entry name" value="Pyr_redox_2"/>
    <property type="match status" value="1"/>
</dbReference>
<keyword evidence="8" id="KW-1015">Disulfide bond</keyword>
<feature type="active site" description="Proton acceptor" evidence="11">
    <location>
        <position position="446"/>
    </location>
</feature>
<keyword evidence="7 12" id="KW-0520">NAD</keyword>
<dbReference type="InterPro" id="IPR016156">
    <property type="entry name" value="FAD/NAD-linked_Rdtase_dimer_sf"/>
</dbReference>
<feature type="binding site" evidence="12">
    <location>
        <position position="55"/>
    </location>
    <ligand>
        <name>FAD</name>
        <dbReference type="ChEBI" id="CHEBI:57692"/>
    </ligand>
</feature>
<evidence type="ECO:0000256" key="1">
    <source>
        <dbReference type="ARBA" id="ARBA00007532"/>
    </source>
</evidence>
<organism evidence="17 18">
    <name type="scientific">Telmatocola sphagniphila</name>
    <dbReference type="NCBI Taxonomy" id="1123043"/>
    <lineage>
        <taxon>Bacteria</taxon>
        <taxon>Pseudomonadati</taxon>
        <taxon>Planctomycetota</taxon>
        <taxon>Planctomycetia</taxon>
        <taxon>Gemmatales</taxon>
        <taxon>Gemmataceae</taxon>
    </lineage>
</organism>
<feature type="binding site" evidence="12">
    <location>
        <begin position="183"/>
        <end position="190"/>
    </location>
    <ligand>
        <name>NAD(+)</name>
        <dbReference type="ChEBI" id="CHEBI:57540"/>
    </ligand>
</feature>
<dbReference type="InterPro" id="IPR001100">
    <property type="entry name" value="Pyr_nuc-diS_OxRdtase"/>
</dbReference>
<dbReference type="PRINTS" id="PR00368">
    <property type="entry name" value="FADPNR"/>
</dbReference>
<comment type="cofactor">
    <cofactor evidence="12 14">
        <name>FAD</name>
        <dbReference type="ChEBI" id="CHEBI:57692"/>
    </cofactor>
    <text evidence="12 14">Binds 1 FAD per subunit.</text>
</comment>
<dbReference type="InterPro" id="IPR006258">
    <property type="entry name" value="Lipoamide_DH"/>
</dbReference>
<dbReference type="PIRSF" id="PIRSF000350">
    <property type="entry name" value="Mercury_reductase_MerA"/>
    <property type="match status" value="1"/>
</dbReference>
<dbReference type="SUPFAM" id="SSF51905">
    <property type="entry name" value="FAD/NAD(P)-binding domain"/>
    <property type="match status" value="1"/>
</dbReference>
<evidence type="ECO:0000256" key="5">
    <source>
        <dbReference type="ARBA" id="ARBA00022827"/>
    </source>
</evidence>
<dbReference type="GO" id="GO:0006103">
    <property type="term" value="P:2-oxoglutarate metabolic process"/>
    <property type="evidence" value="ECO:0007669"/>
    <property type="project" value="TreeGrafter"/>
</dbReference>
<evidence type="ECO:0000259" key="15">
    <source>
        <dbReference type="Pfam" id="PF02852"/>
    </source>
</evidence>
<feature type="disulfide bond" description="Redox-active" evidence="13">
    <location>
        <begin position="46"/>
        <end position="51"/>
    </location>
</feature>
<evidence type="ECO:0000259" key="16">
    <source>
        <dbReference type="Pfam" id="PF07992"/>
    </source>
</evidence>
<evidence type="ECO:0000256" key="11">
    <source>
        <dbReference type="PIRSR" id="PIRSR000350-2"/>
    </source>
</evidence>
<dbReference type="NCBIfam" id="TIGR01350">
    <property type="entry name" value="lipoamide_DH"/>
    <property type="match status" value="1"/>
</dbReference>
<dbReference type="SUPFAM" id="SSF55424">
    <property type="entry name" value="FAD/NAD-linked reductases, dimerisation (C-terminal) domain"/>
    <property type="match status" value="1"/>
</dbReference>
<reference evidence="17" key="1">
    <citation type="submission" date="2021-05" db="EMBL/GenBank/DDBJ databases">
        <title>Complete genome sequence of the cellulolytic planctomycete Telmatocola sphagniphila SP2T and characterization of the first cellulase from planctomycetes.</title>
        <authorList>
            <person name="Rakitin A.L."/>
            <person name="Beletsky A.V."/>
            <person name="Naumoff D.G."/>
            <person name="Kulichevskaya I.S."/>
            <person name="Mardanov A.V."/>
            <person name="Ravin N.V."/>
            <person name="Dedysh S.N."/>
        </authorList>
    </citation>
    <scope>NUCLEOTIDE SEQUENCE</scope>
    <source>
        <strain evidence="17">SP2T</strain>
    </source>
</reference>
<evidence type="ECO:0000256" key="12">
    <source>
        <dbReference type="PIRSR" id="PIRSR000350-3"/>
    </source>
</evidence>
<dbReference type="PROSITE" id="PS00076">
    <property type="entry name" value="PYRIDINE_REDOX_1"/>
    <property type="match status" value="1"/>
</dbReference>
<gene>
    <name evidence="17" type="primary">lpdA</name>
    <name evidence="17" type="ORF">KIH39_12255</name>
</gene>
<evidence type="ECO:0000256" key="4">
    <source>
        <dbReference type="ARBA" id="ARBA00022630"/>
    </source>
</evidence>
<dbReference type="RefSeq" id="WP_213499820.1">
    <property type="nucleotide sequence ID" value="NZ_CP074694.1"/>
</dbReference>
<dbReference type="EMBL" id="CP074694">
    <property type="protein sequence ID" value="QVL34642.1"/>
    <property type="molecule type" value="Genomic_DNA"/>
</dbReference>
<proteinExistence type="inferred from homology"/>
<evidence type="ECO:0000256" key="2">
    <source>
        <dbReference type="ARBA" id="ARBA00012608"/>
    </source>
</evidence>
<feature type="binding site" evidence="12">
    <location>
        <position position="273"/>
    </location>
    <ligand>
        <name>NAD(+)</name>
        <dbReference type="ChEBI" id="CHEBI:57540"/>
    </ligand>
</feature>
<evidence type="ECO:0000256" key="7">
    <source>
        <dbReference type="ARBA" id="ARBA00023027"/>
    </source>
</evidence>
<dbReference type="FunFam" id="3.30.390.30:FF:000001">
    <property type="entry name" value="Dihydrolipoyl dehydrogenase"/>
    <property type="match status" value="1"/>
</dbReference>
<comment type="miscellaneous">
    <text evidence="14">The active site is a redox-active disulfide bond.</text>
</comment>
<keyword evidence="6 14" id="KW-0560">Oxidoreductase</keyword>
<dbReference type="Gene3D" id="3.30.390.30">
    <property type="match status" value="1"/>
</dbReference>
<dbReference type="GO" id="GO:0004148">
    <property type="term" value="F:dihydrolipoyl dehydrogenase (NADH) activity"/>
    <property type="evidence" value="ECO:0007669"/>
    <property type="project" value="UniProtKB-EC"/>
</dbReference>
<dbReference type="AlphaFoldDB" id="A0A8E6EX94"/>
<dbReference type="EC" id="1.8.1.4" evidence="2 14"/>
<feature type="domain" description="FAD/NAD(P)-binding" evidence="16">
    <location>
        <begin position="9"/>
        <end position="329"/>
    </location>
</feature>
<evidence type="ECO:0000256" key="6">
    <source>
        <dbReference type="ARBA" id="ARBA00023002"/>
    </source>
</evidence>
<evidence type="ECO:0000256" key="9">
    <source>
        <dbReference type="ARBA" id="ARBA00023284"/>
    </source>
</evidence>
<dbReference type="Gene3D" id="3.50.50.60">
    <property type="entry name" value="FAD/NAD(P)-binding domain"/>
    <property type="match status" value="2"/>
</dbReference>
<dbReference type="Pfam" id="PF02852">
    <property type="entry name" value="Pyr_redox_dim"/>
    <property type="match status" value="1"/>
</dbReference>